<dbReference type="InterPro" id="IPR046956">
    <property type="entry name" value="RLP23-like"/>
</dbReference>
<dbReference type="InterPro" id="IPR003591">
    <property type="entry name" value="Leu-rich_rpt_typical-subtyp"/>
</dbReference>
<dbReference type="FunFam" id="3.80.10.10:FF:000453">
    <property type="entry name" value="Leucine-rich receptor-like protein kinase family protein"/>
    <property type="match status" value="1"/>
</dbReference>
<dbReference type="Pfam" id="PF08263">
    <property type="entry name" value="LRRNT_2"/>
    <property type="match status" value="1"/>
</dbReference>
<evidence type="ECO:0000256" key="12">
    <source>
        <dbReference type="SAM" id="Phobius"/>
    </source>
</evidence>
<dbReference type="InterPro" id="IPR001611">
    <property type="entry name" value="Leu-rich_rpt"/>
</dbReference>
<feature type="domain" description="Leucine-rich repeat-containing N-terminal plant-type" evidence="14">
    <location>
        <begin position="29"/>
        <end position="82"/>
    </location>
</feature>
<dbReference type="PRINTS" id="PR00019">
    <property type="entry name" value="LEURICHRPT"/>
</dbReference>
<dbReference type="SUPFAM" id="SSF52058">
    <property type="entry name" value="L domain-like"/>
    <property type="match status" value="1"/>
</dbReference>
<dbReference type="PROSITE" id="PS51450">
    <property type="entry name" value="LRR"/>
    <property type="match status" value="3"/>
</dbReference>
<name>A0AAQ3MG90_VIGMU</name>
<dbReference type="PANTHER" id="PTHR48061:SF46">
    <property type="entry name" value="LEUCINE-RICH REPEAT-CONTAINING N-TERMINAL PLANT-TYPE DOMAIN-CONTAINING PROTEIN"/>
    <property type="match status" value="1"/>
</dbReference>
<comment type="subcellular location">
    <subcellularLocation>
        <location evidence="1">Cell membrane</location>
        <topology evidence="1">Single-pass type I membrane protein</topology>
    </subcellularLocation>
</comment>
<evidence type="ECO:0000256" key="7">
    <source>
        <dbReference type="ARBA" id="ARBA00022737"/>
    </source>
</evidence>
<keyword evidence="7" id="KW-0677">Repeat</keyword>
<evidence type="ECO:0000256" key="8">
    <source>
        <dbReference type="ARBA" id="ARBA00022989"/>
    </source>
</evidence>
<evidence type="ECO:0000313" key="16">
    <source>
        <dbReference type="Proteomes" id="UP001374535"/>
    </source>
</evidence>
<keyword evidence="4" id="KW-0433">Leucine-rich repeat</keyword>
<dbReference type="Pfam" id="PF00560">
    <property type="entry name" value="LRR_1"/>
    <property type="match status" value="1"/>
</dbReference>
<accession>A0AAQ3MG90</accession>
<dbReference type="FunFam" id="3.80.10.10:FF:000213">
    <property type="entry name" value="Tyrosine-sulfated glycopeptide receptor 1"/>
    <property type="match status" value="1"/>
</dbReference>
<evidence type="ECO:0000256" key="10">
    <source>
        <dbReference type="ARBA" id="ARBA00023170"/>
    </source>
</evidence>
<evidence type="ECO:0000256" key="9">
    <source>
        <dbReference type="ARBA" id="ARBA00023136"/>
    </source>
</evidence>
<evidence type="ECO:0000256" key="4">
    <source>
        <dbReference type="ARBA" id="ARBA00022614"/>
    </source>
</evidence>
<feature type="signal peptide" evidence="13">
    <location>
        <begin position="1"/>
        <end position="24"/>
    </location>
</feature>
<keyword evidence="8 12" id="KW-1133">Transmembrane helix</keyword>
<dbReference type="SMART" id="SM00365">
    <property type="entry name" value="LRR_SD22"/>
    <property type="match status" value="4"/>
</dbReference>
<dbReference type="SMART" id="SM00369">
    <property type="entry name" value="LRR_TYP"/>
    <property type="match status" value="9"/>
</dbReference>
<dbReference type="Gene3D" id="3.80.10.10">
    <property type="entry name" value="Ribonuclease Inhibitor"/>
    <property type="match status" value="3"/>
</dbReference>
<dbReference type="GO" id="GO:0051707">
    <property type="term" value="P:response to other organism"/>
    <property type="evidence" value="ECO:0007669"/>
    <property type="project" value="UniProtKB-ARBA"/>
</dbReference>
<dbReference type="EMBL" id="CP144690">
    <property type="protein sequence ID" value="WVY90366.1"/>
    <property type="molecule type" value="Genomic_DNA"/>
</dbReference>
<dbReference type="AlphaFoldDB" id="A0AAQ3MG90"/>
<keyword evidence="6 13" id="KW-0732">Signal</keyword>
<dbReference type="GO" id="GO:0006952">
    <property type="term" value="P:defense response"/>
    <property type="evidence" value="ECO:0007669"/>
    <property type="project" value="UniProtKB-ARBA"/>
</dbReference>
<dbReference type="GO" id="GO:0009791">
    <property type="term" value="P:post-embryonic development"/>
    <property type="evidence" value="ECO:0007669"/>
    <property type="project" value="UniProtKB-ARBA"/>
</dbReference>
<dbReference type="InterPro" id="IPR013210">
    <property type="entry name" value="LRR_N_plant-typ"/>
</dbReference>
<dbReference type="SUPFAM" id="SSF52047">
    <property type="entry name" value="RNI-like"/>
    <property type="match status" value="1"/>
</dbReference>
<keyword evidence="5 12" id="KW-0812">Transmembrane</keyword>
<evidence type="ECO:0000256" key="2">
    <source>
        <dbReference type="ARBA" id="ARBA00009592"/>
    </source>
</evidence>
<keyword evidence="11" id="KW-0325">Glycoprotein</keyword>
<protein>
    <recommendedName>
        <fullName evidence="14">Leucine-rich repeat-containing N-terminal plant-type domain-containing protein</fullName>
    </recommendedName>
</protein>
<keyword evidence="9 12" id="KW-0472">Membrane</keyword>
<evidence type="ECO:0000256" key="5">
    <source>
        <dbReference type="ARBA" id="ARBA00022692"/>
    </source>
</evidence>
<evidence type="ECO:0000313" key="15">
    <source>
        <dbReference type="EMBL" id="WVY90366.1"/>
    </source>
</evidence>
<evidence type="ECO:0000256" key="6">
    <source>
        <dbReference type="ARBA" id="ARBA00022729"/>
    </source>
</evidence>
<feature type="transmembrane region" description="Helical" evidence="12">
    <location>
        <begin position="889"/>
        <end position="914"/>
    </location>
</feature>
<sequence>MGWVRLSYFLIFQCLLLHFPSYNCLLCNPHDKSALLQFKNSFLTNFSSYVFPSDVFCSSYSSNIKSWNNLTDCCGWDGVTCDIRSGSVIGLNFSCSDLRGELLGPNSSIFSLRHLQQLTLAFNDFSGSSIHSTIGDLANLTHLTLLNFGMTGEIPSTISHLSKLEYLLIGSIDSLLNDPIKSYSRMRLDDYTWNRLIHNATNLREIYLEEVNMSSVGESSLSLLTNLSSSLLSLFLFDTQIQGKLPTHILRLPNLQKIVLSSKENLRVELPNSNWTTPLRVLSLYDIAFSGYIPDSIGHLKSLNSLALWDCNFDGFLPPSLFNLTQLSSLDLSYNKLVGPIPTQITKLSKLWMLDLSGNMLNGPIPHGCYSLPSLWDLDLSQNQLTGSIGEFSTNSLRTLRLSNNKLHGNFPNSVFQLQNLTWLDLSSTGLSGVVDFHQFSKLKTLFYLGLSHNSLLSLKFENNFDCILPNLQYLYLSSSKVSSFPKFIAPNLEVLDLSHNRIRGSIPKWFHENLLRSWKNISSIDLSFNKLQGHIPIPPNGVEIFLVSNNELSGDISLAMCNASTLSILNLAHNNFTGLIPQCLATFPSLWALDLQGNNLYGSIPDNFSKGNSFETLKLNGNLLKGPLPRSLAHCTKLEVLDLENNNIEDIFPYYLETLPNLQVLSLRSNKFHGVITSFGTKLSFPSLKIFDISDNYFTGPLPVSYIHNFQAMMNANDNQTGLKYLGENNLYNDSIVIVMKGLYMELTRILTVFTSIDLSNNMFEGEVPKVIGELHSLIGLNLSHNRITGTIPLSLGNLNNLEWLDLSWNQLKGEIPISLTNLNFLAVLNLSQNQFEGVIPTGQQFNTFGNDSFVGNPMLCGFPLSKSCNELKERPPCSTLDKEESGFGWKVIVVGYACGMIFGIILGCNVFFAGKLQWLARLVEVVLNVRLTRTNKKNLIPMVG</sequence>
<keyword evidence="16" id="KW-1185">Reference proteome</keyword>
<comment type="similarity">
    <text evidence="2">Belongs to the RLP family.</text>
</comment>
<organism evidence="15 16">
    <name type="scientific">Vigna mungo</name>
    <name type="common">Black gram</name>
    <name type="synonym">Phaseolus mungo</name>
    <dbReference type="NCBI Taxonomy" id="3915"/>
    <lineage>
        <taxon>Eukaryota</taxon>
        <taxon>Viridiplantae</taxon>
        <taxon>Streptophyta</taxon>
        <taxon>Embryophyta</taxon>
        <taxon>Tracheophyta</taxon>
        <taxon>Spermatophyta</taxon>
        <taxon>Magnoliopsida</taxon>
        <taxon>eudicotyledons</taxon>
        <taxon>Gunneridae</taxon>
        <taxon>Pentapetalae</taxon>
        <taxon>rosids</taxon>
        <taxon>fabids</taxon>
        <taxon>Fabales</taxon>
        <taxon>Fabaceae</taxon>
        <taxon>Papilionoideae</taxon>
        <taxon>50 kb inversion clade</taxon>
        <taxon>NPAAA clade</taxon>
        <taxon>indigoferoid/millettioid clade</taxon>
        <taxon>Phaseoleae</taxon>
        <taxon>Vigna</taxon>
    </lineage>
</organism>
<gene>
    <name evidence="15" type="ORF">V8G54_035880</name>
</gene>
<reference evidence="15 16" key="1">
    <citation type="journal article" date="2023" name="Life. Sci Alliance">
        <title>Evolutionary insights into 3D genome organization and epigenetic landscape of Vigna mungo.</title>
        <authorList>
            <person name="Junaid A."/>
            <person name="Singh B."/>
            <person name="Bhatia S."/>
        </authorList>
    </citation>
    <scope>NUCLEOTIDE SEQUENCE [LARGE SCALE GENOMIC DNA]</scope>
    <source>
        <strain evidence="15">Urdbean</strain>
    </source>
</reference>
<dbReference type="InterPro" id="IPR032675">
    <property type="entry name" value="LRR_dom_sf"/>
</dbReference>
<evidence type="ECO:0000256" key="1">
    <source>
        <dbReference type="ARBA" id="ARBA00004251"/>
    </source>
</evidence>
<dbReference type="GO" id="GO:0005886">
    <property type="term" value="C:plasma membrane"/>
    <property type="evidence" value="ECO:0007669"/>
    <property type="project" value="UniProtKB-SubCell"/>
</dbReference>
<feature type="chain" id="PRO_5042924884" description="Leucine-rich repeat-containing N-terminal plant-type domain-containing protein" evidence="13">
    <location>
        <begin position="25"/>
        <end position="946"/>
    </location>
</feature>
<dbReference type="Pfam" id="PF13855">
    <property type="entry name" value="LRR_8"/>
    <property type="match status" value="5"/>
</dbReference>
<proteinExistence type="inferred from homology"/>
<evidence type="ECO:0000256" key="13">
    <source>
        <dbReference type="SAM" id="SignalP"/>
    </source>
</evidence>
<evidence type="ECO:0000256" key="11">
    <source>
        <dbReference type="ARBA" id="ARBA00023180"/>
    </source>
</evidence>
<keyword evidence="3" id="KW-1003">Cell membrane</keyword>
<evidence type="ECO:0000259" key="14">
    <source>
        <dbReference type="Pfam" id="PF08263"/>
    </source>
</evidence>
<evidence type="ECO:0000256" key="3">
    <source>
        <dbReference type="ARBA" id="ARBA00022475"/>
    </source>
</evidence>
<dbReference type="PANTHER" id="PTHR48061">
    <property type="entry name" value="LEUCINE-RICH REPEAT RECEPTOR PROTEIN KINASE EMS1-LIKE-RELATED"/>
    <property type="match status" value="1"/>
</dbReference>
<keyword evidence="10" id="KW-0675">Receptor</keyword>
<dbReference type="Proteomes" id="UP001374535">
    <property type="component" value="Chromosome 11"/>
</dbReference>